<dbReference type="Gene3D" id="2.160.20.20">
    <property type="match status" value="1"/>
</dbReference>
<dbReference type="SUPFAM" id="SSF103515">
    <property type="entry name" value="Autotransporter"/>
    <property type="match status" value="1"/>
</dbReference>
<dbReference type="Gene3D" id="2.40.128.130">
    <property type="entry name" value="Autotransporter beta-domain"/>
    <property type="match status" value="1"/>
</dbReference>
<keyword evidence="2" id="KW-0732">Signal</keyword>
<dbReference type="SUPFAM" id="SSF51126">
    <property type="entry name" value="Pectin lyase-like"/>
    <property type="match status" value="1"/>
</dbReference>
<dbReference type="InterPro" id="IPR011050">
    <property type="entry name" value="Pectin_lyase_fold/virulence"/>
</dbReference>
<accession>A0ABW9EVE0</accession>
<dbReference type="Pfam" id="PF03797">
    <property type="entry name" value="Autotransporter"/>
    <property type="match status" value="1"/>
</dbReference>
<gene>
    <name evidence="4" type="ORF">WFP14_04905</name>
</gene>
<feature type="chain" id="PRO_5047150004" evidence="2">
    <location>
        <begin position="25"/>
        <end position="1007"/>
    </location>
</feature>
<dbReference type="InterPro" id="IPR005546">
    <property type="entry name" value="Autotransporte_beta"/>
</dbReference>
<feature type="compositionally biased region" description="Low complexity" evidence="1">
    <location>
        <begin position="674"/>
        <end position="685"/>
    </location>
</feature>
<evidence type="ECO:0000256" key="1">
    <source>
        <dbReference type="SAM" id="MobiDB-lite"/>
    </source>
</evidence>
<dbReference type="EMBL" id="JBBEST010000001">
    <property type="protein sequence ID" value="MFM1345887.1"/>
    <property type="molecule type" value="Genomic_DNA"/>
</dbReference>
<reference evidence="4 5" key="1">
    <citation type="journal article" date="2024" name="Infect. Genet. Evol.">
        <title>Characteristics and comparative genome analysis of Yersinia enterocolitica and related species associated with human infections in Switzerland 2019-2023.</title>
        <authorList>
            <person name="Stevens M.J.A."/>
            <person name="Horlbog J.A."/>
            <person name="Diethelm A."/>
            <person name="Stephan R."/>
            <person name="Nuesch-Inderbinen M."/>
        </authorList>
    </citation>
    <scope>NUCLEOTIDE SEQUENCE [LARGE SCALE GENOMIC DNA]</scope>
    <source>
        <strain evidence="4 5">N20-0302</strain>
    </source>
</reference>
<evidence type="ECO:0000259" key="3">
    <source>
        <dbReference type="PROSITE" id="PS51208"/>
    </source>
</evidence>
<dbReference type="PROSITE" id="PS51208">
    <property type="entry name" value="AUTOTRANSPORTER"/>
    <property type="match status" value="1"/>
</dbReference>
<dbReference type="InterPro" id="IPR012332">
    <property type="entry name" value="Autotransporter_pectin_lyase_C"/>
</dbReference>
<dbReference type="InterPro" id="IPR006315">
    <property type="entry name" value="OM_autotransptr_brl_dom"/>
</dbReference>
<dbReference type="InterPro" id="IPR043990">
    <property type="entry name" value="AC_1"/>
</dbReference>
<dbReference type="PANTHER" id="PTHR12338:SF5">
    <property type="entry name" value="ANTIGEN 43-RELATED"/>
    <property type="match status" value="1"/>
</dbReference>
<dbReference type="InterPro" id="IPR036709">
    <property type="entry name" value="Autotransporte_beta_dom_sf"/>
</dbReference>
<protein>
    <submittedName>
        <fullName evidence="4">Autotransporter outer membrane beta-barrel domain-containing protein</fullName>
    </submittedName>
</protein>
<dbReference type="RefSeq" id="WP_408573369.1">
    <property type="nucleotide sequence ID" value="NZ_JBBEST010000001.1"/>
</dbReference>
<feature type="signal peptide" evidence="2">
    <location>
        <begin position="1"/>
        <end position="24"/>
    </location>
</feature>
<name>A0ABW9EVE0_9GAMM</name>
<dbReference type="Proteomes" id="UP001629523">
    <property type="component" value="Unassembled WGS sequence"/>
</dbReference>
<evidence type="ECO:0000256" key="2">
    <source>
        <dbReference type="SAM" id="SignalP"/>
    </source>
</evidence>
<proteinExistence type="predicted"/>
<feature type="domain" description="Autotransporter" evidence="3">
    <location>
        <begin position="724"/>
        <end position="1007"/>
    </location>
</feature>
<dbReference type="CDD" id="cd01344">
    <property type="entry name" value="PL2_Passenger_AT"/>
    <property type="match status" value="1"/>
</dbReference>
<evidence type="ECO:0000313" key="4">
    <source>
        <dbReference type="EMBL" id="MFM1345887.1"/>
    </source>
</evidence>
<organism evidence="4 5">
    <name type="scientific">Yersinia proxima</name>
    <dbReference type="NCBI Taxonomy" id="2890316"/>
    <lineage>
        <taxon>Bacteria</taxon>
        <taxon>Pseudomonadati</taxon>
        <taxon>Pseudomonadota</taxon>
        <taxon>Gammaproteobacteria</taxon>
        <taxon>Enterobacterales</taxon>
        <taxon>Yersiniaceae</taxon>
        <taxon>Yersinia</taxon>
    </lineage>
</organism>
<dbReference type="PANTHER" id="PTHR12338">
    <property type="entry name" value="AUTOTRANSPORTER"/>
    <property type="match status" value="1"/>
</dbReference>
<keyword evidence="5" id="KW-1185">Reference proteome</keyword>
<feature type="region of interest" description="Disordered" evidence="1">
    <location>
        <begin position="659"/>
        <end position="695"/>
    </location>
</feature>
<dbReference type="InterPro" id="IPR050909">
    <property type="entry name" value="Bact_Autotransporter_VF"/>
</dbReference>
<dbReference type="NCBIfam" id="TIGR01414">
    <property type="entry name" value="autotrans_barl"/>
    <property type="match status" value="1"/>
</dbReference>
<comment type="caution">
    <text evidence="4">The sequence shown here is derived from an EMBL/GenBank/DDBJ whole genome shotgun (WGS) entry which is preliminary data.</text>
</comment>
<dbReference type="SMART" id="SM00869">
    <property type="entry name" value="Autotransporter"/>
    <property type="match status" value="1"/>
</dbReference>
<dbReference type="Pfam" id="PF18883">
    <property type="entry name" value="AC_1"/>
    <property type="match status" value="1"/>
</dbReference>
<evidence type="ECO:0000313" key="5">
    <source>
        <dbReference type="Proteomes" id="UP001629523"/>
    </source>
</evidence>
<sequence length="1007" mass="103866">MHANRLKFKKSILAILCLPSFAFAQVVSTPVIAVAGQNITIPTGNSIQIRFGNAISANGGGVVAGTDVEAGTSANAVAVNASGMGSLITLDGMTLLNGAQGGAWMDNGGLVKLGGNTLINIGGGNNGATGIYINGVNTPSDTFGSGITINIDGTHSDQNAWTGVLVDGAGASAVFDNLRIQGDSADIGVLAQSGASANLTNSNITINGHTPTNSLIIPQDGTYFNGLSGFGLGALNGGHLTVSDSHITVNSSATDSAYGIFTGGGNATLNLSDSTISIMGASASRGYKKVGLMTKAGSTATINNLHILTAVDHSDGLYNGGGNLTADGLTIVATGNQSIGVVSAFPMAVTKISNADITMMGANSIGVAVFNSDIDLINSKIAVQGSNSLGISAEVNGDNSNIKMSGGELTSSGAAVQVASANTHIAFTDGVVVTPDNGVLLDVLSAGSVAFSADSGAVLNGDMRATTAGSTTVTLGNNTSWHGSARNIASLAMDNNASWTGAANSTGAVSMNGGSLWQVIDDSDIASLALNDSTLAFSTPNAGVYKTLTINGDYAGSNSQLMLNTELGDDTSATDKLVVRGDTSGHTDVVINNIGGHGAQTVQGIEIVQVDGNSQGTFANSQRIVAGSYDYFVRSGSTIDGANAKNWYLTSDYVQQAPTDPNIPVLPTDPNLPTDPRTIPDPTDTSGRGATPRTATVRPEAGSYIANMAAATKLFNLRLEDRAGHAENSSIWLRQQGDRTKFNDATGQIKTSMNSYVIQGGGEVAQMQFGDTDRLGVGLMLGYGESDSKSDSGRTGYHSKGNVDGYSGGVYATWYQNAKNLNGWYIDSWLQYSKLKAEVDGEQLSGEKYDINGLSASVESGYRMPVYHGENGDVFVTPQAQVIWNGIKADDHTETNGTHVTSNGNNNVQTRLGVKLSRDSVSDMDKGKDKLFTTYVEANWLHNTEQAGTVMDGVVIQQAGNSNVGELKLGAEGQLTKHVNLWANVAQQIGDKGYSDTALTVGFKYAF</sequence>